<keyword evidence="2" id="KW-0378">Hydrolase</keyword>
<evidence type="ECO:0000313" key="2">
    <source>
        <dbReference type="EMBL" id="MBB5741755.1"/>
    </source>
</evidence>
<dbReference type="Pfam" id="PF00326">
    <property type="entry name" value="Peptidase_S9"/>
    <property type="match status" value="1"/>
</dbReference>
<evidence type="ECO:0000259" key="1">
    <source>
        <dbReference type="Pfam" id="PF00326"/>
    </source>
</evidence>
<keyword evidence="3" id="KW-1185">Reference proteome</keyword>
<protein>
    <submittedName>
        <fullName evidence="2">Dipeptidyl aminopeptidase/acylaminoacyl peptidase</fullName>
    </submittedName>
</protein>
<accession>A0A7W9CA17</accession>
<dbReference type="InterPro" id="IPR001375">
    <property type="entry name" value="Peptidase_S9_cat"/>
</dbReference>
<dbReference type="GO" id="GO:0006508">
    <property type="term" value="P:proteolysis"/>
    <property type="evidence" value="ECO:0007669"/>
    <property type="project" value="InterPro"/>
</dbReference>
<dbReference type="PANTHER" id="PTHR43056:SF5">
    <property type="entry name" value="PEPTIDASE S9 PROLYL OLIGOPEPTIDASE CATALYTIC DOMAIN-CONTAINING PROTEIN"/>
    <property type="match status" value="1"/>
</dbReference>
<organism evidence="2 3">
    <name type="scientific">Microbacterium ginsengiterrae</name>
    <dbReference type="NCBI Taxonomy" id="546115"/>
    <lineage>
        <taxon>Bacteria</taxon>
        <taxon>Bacillati</taxon>
        <taxon>Actinomycetota</taxon>
        <taxon>Actinomycetes</taxon>
        <taxon>Micrococcales</taxon>
        <taxon>Microbacteriaceae</taxon>
        <taxon>Microbacterium</taxon>
    </lineage>
</organism>
<keyword evidence="2" id="KW-0031">Aminopeptidase</keyword>
<dbReference type="PANTHER" id="PTHR43056">
    <property type="entry name" value="PEPTIDASE S9 PROLYL OLIGOPEPTIDASE"/>
    <property type="match status" value="1"/>
</dbReference>
<dbReference type="SUPFAM" id="SSF69304">
    <property type="entry name" value="Tricorn protease N-terminal domain"/>
    <property type="match status" value="1"/>
</dbReference>
<reference evidence="2 3" key="1">
    <citation type="submission" date="2020-08" db="EMBL/GenBank/DDBJ databases">
        <title>Sequencing the genomes of 1000 actinobacteria strains.</title>
        <authorList>
            <person name="Klenk H.-P."/>
        </authorList>
    </citation>
    <scope>NUCLEOTIDE SEQUENCE [LARGE SCALE GENOMIC DNA]</scope>
    <source>
        <strain evidence="2 3">DSM 24823</strain>
    </source>
</reference>
<keyword evidence="2" id="KW-0645">Protease</keyword>
<gene>
    <name evidence="2" type="ORF">HD600_000252</name>
</gene>
<dbReference type="SUPFAM" id="SSF53474">
    <property type="entry name" value="alpha/beta-Hydrolases"/>
    <property type="match status" value="1"/>
</dbReference>
<dbReference type="AlphaFoldDB" id="A0A7W9CA17"/>
<dbReference type="InterPro" id="IPR029058">
    <property type="entry name" value="AB_hydrolase_fold"/>
</dbReference>
<comment type="caution">
    <text evidence="2">The sequence shown here is derived from an EMBL/GenBank/DDBJ whole genome shotgun (WGS) entry which is preliminary data.</text>
</comment>
<dbReference type="EMBL" id="JACHMU010000001">
    <property type="protein sequence ID" value="MBB5741755.1"/>
    <property type="molecule type" value="Genomic_DNA"/>
</dbReference>
<dbReference type="RefSeq" id="WP_184281022.1">
    <property type="nucleotide sequence ID" value="NZ_BAAAPG010000002.1"/>
</dbReference>
<feature type="domain" description="Peptidase S9 prolyl oligopeptidase catalytic" evidence="1">
    <location>
        <begin position="426"/>
        <end position="630"/>
    </location>
</feature>
<sequence>MPQPYGTWSSPFAAADIASSAPRIDGARFVGDEIWWGESVPAESGRVTVRRSSGDTVLPAPWSARSRVHEYGGGAWTADEQGTLFFVEASDQRVYRLQPGSEPEALTAVGADGRGPRHGGLRFQHGRLLAVREDLGADPHRRAIIEVPLDGRAADEADAVRVVVEGSSFFAHPVLSPDGRSVAYVEWSGTRMPWQSAQLHVRTEGAGGAFEEATIDTVSALQPHWISDSELLYLDDRPIADDGPVRWSLHRAVRDASGSWQRAGVIAPADADTGYGLWVLGNRWYQPLPDGRIVAVRTNGADEVVVVDRDGAVQTLEVPASAHVSVDDVSGTRVLLSGGGATVNAGLWVADVESGDVSAVRGGAPADSAWMPPARAFTIDGAHGPVHAFDYPPANPNVVAPDGELPPYIVFVHGGPTAHVAGAASAAIAFYTSRGIGVLDVNYGGSTGYGRAYRERLDGQWGVVDVDDVLAAARGLAESGRADPRRIAIRGGSAGGWTVLSALVRGGVFAAGISRYGVADLRMLAEDAHDFEKHYIDGLVGQLPEAEQVYVERSPLTHTDRIDVPVLLLQGEDDQVVPPSQSEAIRDALAERGVPHEYVLYPGEGHGFRKAETIVDSLERELAFLGRAFGFTSTR</sequence>
<dbReference type="GO" id="GO:0004177">
    <property type="term" value="F:aminopeptidase activity"/>
    <property type="evidence" value="ECO:0007669"/>
    <property type="project" value="UniProtKB-KW"/>
</dbReference>
<proteinExistence type="predicted"/>
<name>A0A7W9CA17_9MICO</name>
<evidence type="ECO:0000313" key="3">
    <source>
        <dbReference type="Proteomes" id="UP000517712"/>
    </source>
</evidence>
<dbReference type="InterPro" id="IPR050585">
    <property type="entry name" value="Xaa-Pro_dipeptidyl-ppase/CocE"/>
</dbReference>
<dbReference type="Proteomes" id="UP000517712">
    <property type="component" value="Unassembled WGS sequence"/>
</dbReference>
<dbReference type="Gene3D" id="3.40.50.1820">
    <property type="entry name" value="alpha/beta hydrolase"/>
    <property type="match status" value="1"/>
</dbReference>
<dbReference type="GO" id="GO:0008236">
    <property type="term" value="F:serine-type peptidase activity"/>
    <property type="evidence" value="ECO:0007669"/>
    <property type="project" value="InterPro"/>
</dbReference>